<reference evidence="1" key="1">
    <citation type="submission" date="2015-05" db="UniProtKB">
        <authorList>
            <consortium name="EnsemblMetazoa"/>
        </authorList>
    </citation>
    <scope>IDENTIFICATION</scope>
</reference>
<dbReference type="GO" id="GO:0016746">
    <property type="term" value="F:acyltransferase activity"/>
    <property type="evidence" value="ECO:0007669"/>
    <property type="project" value="InterPro"/>
</dbReference>
<accession>T1HKS0</accession>
<dbReference type="VEuPathDB" id="VectorBase:RPRC004644"/>
<dbReference type="AlphaFoldDB" id="T1HKS0"/>
<dbReference type="EMBL" id="ACPB03026413">
    <property type="status" value="NOT_ANNOTATED_CDS"/>
    <property type="molecule type" value="Genomic_DNA"/>
</dbReference>
<dbReference type="EMBL" id="ACPB03026412">
    <property type="status" value="NOT_ANNOTATED_CDS"/>
    <property type="molecule type" value="Genomic_DNA"/>
</dbReference>
<dbReference type="HOGENOM" id="CLU_853415_0_0_1"/>
<dbReference type="eggNOG" id="KOG1202">
    <property type="taxonomic scope" value="Eukaryota"/>
</dbReference>
<dbReference type="InParanoid" id="T1HKS0"/>
<dbReference type="Gene3D" id="3.40.47.10">
    <property type="match status" value="1"/>
</dbReference>
<proteinExistence type="predicted"/>
<sequence>MAAKTYEVVISGISGIFPECESLDELEVKLLNKENVITNDERKWTPGELNVPSATGKFKNDIELDNMFFGVFKRCRIVSFPLDLLINVCQLIGTTWYLKLVLYSYNPQRIAQFIMTLFFGISSLMTSISYIFFTRKFIKLLRPMLHIIIEDNSIFLHKSSWILLLFSSEVIIRIYPGVHADIDDVGRQLTYLIRLGTISSDLLATLGLLIVEKSLHKSYSLETILTIYKEVLSSLGALEGVLASGNSYHQVPAPCPYGGFLVEETIFALTPSYNLFNLEKPSSEYLGMEELTQRVMIPAALLRTVPENLDEWLTRECCRMRVVMNR</sequence>
<dbReference type="Proteomes" id="UP000015103">
    <property type="component" value="Unassembled WGS sequence"/>
</dbReference>
<evidence type="ECO:0000313" key="2">
    <source>
        <dbReference type="Proteomes" id="UP000015103"/>
    </source>
</evidence>
<organism evidence="1 2">
    <name type="scientific">Rhodnius prolixus</name>
    <name type="common">Triatomid bug</name>
    <dbReference type="NCBI Taxonomy" id="13249"/>
    <lineage>
        <taxon>Eukaryota</taxon>
        <taxon>Metazoa</taxon>
        <taxon>Ecdysozoa</taxon>
        <taxon>Arthropoda</taxon>
        <taxon>Hexapoda</taxon>
        <taxon>Insecta</taxon>
        <taxon>Pterygota</taxon>
        <taxon>Neoptera</taxon>
        <taxon>Paraneoptera</taxon>
        <taxon>Hemiptera</taxon>
        <taxon>Heteroptera</taxon>
        <taxon>Panheteroptera</taxon>
        <taxon>Cimicomorpha</taxon>
        <taxon>Reduviidae</taxon>
        <taxon>Triatominae</taxon>
        <taxon>Rhodnius</taxon>
    </lineage>
</organism>
<dbReference type="STRING" id="13249.T1HKS0"/>
<dbReference type="InterPro" id="IPR016039">
    <property type="entry name" value="Thiolase-like"/>
</dbReference>
<dbReference type="EnsemblMetazoa" id="RPRC004644-RA">
    <property type="protein sequence ID" value="RPRC004644-PA"/>
    <property type="gene ID" value="RPRC004644"/>
</dbReference>
<evidence type="ECO:0000313" key="1">
    <source>
        <dbReference type="EnsemblMetazoa" id="RPRC004644-PA"/>
    </source>
</evidence>
<keyword evidence="2" id="KW-1185">Reference proteome</keyword>
<protein>
    <submittedName>
        <fullName evidence="1">Ketoacyl_synth_N domain-containing protein</fullName>
    </submittedName>
</protein>
<name>T1HKS0_RHOPR</name>